<dbReference type="Pfam" id="PF00296">
    <property type="entry name" value="Bac_luciferase"/>
    <property type="match status" value="1"/>
</dbReference>
<dbReference type="PANTHER" id="PTHR30011:SF16">
    <property type="entry name" value="C2H2 FINGER DOMAIN TRANSCRIPTION FACTOR (EUROFUNG)-RELATED"/>
    <property type="match status" value="1"/>
</dbReference>
<comment type="caution">
    <text evidence="8">The sequence shown here is derived from an EMBL/GenBank/DDBJ whole genome shotgun (WGS) entry which is preliminary data.</text>
</comment>
<evidence type="ECO:0000313" key="9">
    <source>
        <dbReference type="Proteomes" id="UP000612585"/>
    </source>
</evidence>
<dbReference type="Gene3D" id="3.20.20.30">
    <property type="entry name" value="Luciferase-like domain"/>
    <property type="match status" value="1"/>
</dbReference>
<evidence type="ECO:0000256" key="6">
    <source>
        <dbReference type="PIRSR" id="PIRSR000337-1"/>
    </source>
</evidence>
<evidence type="ECO:0000256" key="3">
    <source>
        <dbReference type="ARBA" id="ARBA00023002"/>
    </source>
</evidence>
<keyword evidence="2 6" id="KW-0288">FMN</keyword>
<keyword evidence="1 6" id="KW-0285">Flavoprotein</keyword>
<dbReference type="InterPro" id="IPR016215">
    <property type="entry name" value="NTA_MOA"/>
</dbReference>
<feature type="binding site" evidence="6">
    <location>
        <position position="100"/>
    </location>
    <ligand>
        <name>FMN</name>
        <dbReference type="ChEBI" id="CHEBI:58210"/>
    </ligand>
</feature>
<dbReference type="RefSeq" id="WP_203999550.1">
    <property type="nucleotide sequence ID" value="NZ_BOPG01000037.1"/>
</dbReference>
<keyword evidence="3" id="KW-0560">Oxidoreductase</keyword>
<organism evidence="8 9">
    <name type="scientific">Virgisporangium aurantiacum</name>
    <dbReference type="NCBI Taxonomy" id="175570"/>
    <lineage>
        <taxon>Bacteria</taxon>
        <taxon>Bacillati</taxon>
        <taxon>Actinomycetota</taxon>
        <taxon>Actinomycetes</taxon>
        <taxon>Micromonosporales</taxon>
        <taxon>Micromonosporaceae</taxon>
        <taxon>Virgisporangium</taxon>
    </lineage>
</organism>
<keyword evidence="9" id="KW-1185">Reference proteome</keyword>
<evidence type="ECO:0000256" key="2">
    <source>
        <dbReference type="ARBA" id="ARBA00022643"/>
    </source>
</evidence>
<protein>
    <submittedName>
        <fullName evidence="8">FMNH2-utilizing oxygenase</fullName>
    </submittedName>
</protein>
<dbReference type="PANTHER" id="PTHR30011">
    <property type="entry name" value="ALKANESULFONATE MONOOXYGENASE-RELATED"/>
    <property type="match status" value="1"/>
</dbReference>
<dbReference type="InterPro" id="IPR051260">
    <property type="entry name" value="Diverse_substr_monoxygenases"/>
</dbReference>
<evidence type="ECO:0000256" key="1">
    <source>
        <dbReference type="ARBA" id="ARBA00022630"/>
    </source>
</evidence>
<name>A0A8J3Z6V4_9ACTN</name>
<dbReference type="GO" id="GO:0016705">
    <property type="term" value="F:oxidoreductase activity, acting on paired donors, with incorporation or reduction of molecular oxygen"/>
    <property type="evidence" value="ECO:0007669"/>
    <property type="project" value="InterPro"/>
</dbReference>
<dbReference type="PIRSF" id="PIRSF000337">
    <property type="entry name" value="NTA_MOA"/>
    <property type="match status" value="1"/>
</dbReference>
<feature type="domain" description="Luciferase-like" evidence="7">
    <location>
        <begin position="22"/>
        <end position="293"/>
    </location>
</feature>
<dbReference type="AlphaFoldDB" id="A0A8J3Z6V4"/>
<dbReference type="GO" id="GO:0004497">
    <property type="term" value="F:monooxygenase activity"/>
    <property type="evidence" value="ECO:0007669"/>
    <property type="project" value="UniProtKB-KW"/>
</dbReference>
<feature type="binding site" evidence="6">
    <location>
        <position position="56"/>
    </location>
    <ligand>
        <name>FMN</name>
        <dbReference type="ChEBI" id="CHEBI:58210"/>
    </ligand>
</feature>
<evidence type="ECO:0000313" key="8">
    <source>
        <dbReference type="EMBL" id="GIJ58579.1"/>
    </source>
</evidence>
<reference evidence="8" key="1">
    <citation type="submission" date="2021-01" db="EMBL/GenBank/DDBJ databases">
        <title>Whole genome shotgun sequence of Virgisporangium aurantiacum NBRC 16421.</title>
        <authorList>
            <person name="Komaki H."/>
            <person name="Tamura T."/>
        </authorList>
    </citation>
    <scope>NUCLEOTIDE SEQUENCE</scope>
    <source>
        <strain evidence="8">NBRC 16421</strain>
    </source>
</reference>
<comment type="similarity">
    <text evidence="5">Belongs to the NtaA/SnaA/DszA monooxygenase family.</text>
</comment>
<evidence type="ECO:0000256" key="5">
    <source>
        <dbReference type="ARBA" id="ARBA00033748"/>
    </source>
</evidence>
<feature type="binding site" evidence="6">
    <location>
        <position position="236"/>
    </location>
    <ligand>
        <name>FMN</name>
        <dbReference type="ChEBI" id="CHEBI:58210"/>
    </ligand>
</feature>
<dbReference type="Proteomes" id="UP000612585">
    <property type="component" value="Unassembled WGS sequence"/>
</dbReference>
<proteinExistence type="inferred from homology"/>
<dbReference type="SUPFAM" id="SSF51679">
    <property type="entry name" value="Bacterial luciferase-like"/>
    <property type="match status" value="1"/>
</dbReference>
<keyword evidence="4" id="KW-0503">Monooxygenase</keyword>
<gene>
    <name evidence="8" type="ORF">Vau01_060950</name>
</gene>
<sequence>MTGPIRLGVALDGAGWHPAAWRHPAARPDGIFSAAYWVDLVNTAAAGDLDFVGFEDSPGLQSTRLDGPDGRTDQVRGRLDAVLLAARVAPVTEGIGLIPTATPTHLEPFHLATALATLDFVSSGRAGWRPQISARHSDAALFGRREVPELTGYDENLQERLTDLLDEAADAVEVVRRLWDSWEDDAEIRDVATGRFVDRDKLHYIDFVGQWFSVKGPSITPRPPQGQPVIAALAHSTPIYEFAARTSDLVYVTPRDPDDARRILAEVDAAQRAVGRTGPPLRVFADVLVHLDAADGTGADRRARLDELDGAEHRSDAATFTGSAEQLADLLVDYWSAGVTGVRLRPAVLPLDLDSIVDFLVPELRRLGVYRAGDNGYTLRGRLGLEKPKNRYAEAR</sequence>
<evidence type="ECO:0000256" key="4">
    <source>
        <dbReference type="ARBA" id="ARBA00023033"/>
    </source>
</evidence>
<accession>A0A8J3Z6V4</accession>
<dbReference type="EMBL" id="BOPG01000037">
    <property type="protein sequence ID" value="GIJ58579.1"/>
    <property type="molecule type" value="Genomic_DNA"/>
</dbReference>
<dbReference type="InterPro" id="IPR036661">
    <property type="entry name" value="Luciferase-like_sf"/>
</dbReference>
<evidence type="ECO:0000259" key="7">
    <source>
        <dbReference type="Pfam" id="PF00296"/>
    </source>
</evidence>
<dbReference type="InterPro" id="IPR011251">
    <property type="entry name" value="Luciferase-like_dom"/>
</dbReference>